<dbReference type="AlphaFoldDB" id="A0A841U1R5"/>
<sequence length="589" mass="67779">MFNTPMFSFRRTLFLRLIFTFLLILMPLIVLGVYLYQWSVHTAREDIAKTAASQTAFYLTDLENEIERIKLLQFGLLEDEDLNKLTLLWNRMGVIEKTDRINSLRNRLYLVQNSSMYIKEVSVYIHPIGRSISSVDGVNPLDEERYEAIRSVYGSRKTRIIEWRSGLYLSAAKPSGRPKGQPLFVVEIELDQQKLREALAQFNTYAGSGTLLVSETGGIRLASGSVASFLTEASSYIRGTRTAEDYDQAREFGGHRYYTVYAGSDKLNMAIYRFIPSEVIRKPLDKFYTWAWLFAAAALVIVALYAMSTYKFIHKPLLRLVKSFRRVEIGDLDQVITHASKDEFGYLYSRFNQMVANLRSLIDQAYRQKLLAQRAELKQLQSQINPHFLFNSLFMLSTMARRGDAERVEQFAIQLGEYFRFVTRSASDEIPLEQEIQHARTYTDIQLLRFSRRVRARFEDLPEEAAQAKVPRLIVQPIIENAFEHSLERKEEDGRIVVRFEIGDGEFRIVVEDNGEDLTEEKLSELSRALANRDEYAETTGMVNIHRRLTITFGEKGGVRVARSELGGLQVTLHFPWEGQADVPIADRG</sequence>
<evidence type="ECO:0000256" key="2">
    <source>
        <dbReference type="ARBA" id="ARBA00022475"/>
    </source>
</evidence>
<dbReference type="Pfam" id="PF00672">
    <property type="entry name" value="HAMP"/>
    <property type="match status" value="1"/>
</dbReference>
<comment type="caution">
    <text evidence="9">The sequence shown here is derived from an EMBL/GenBank/DDBJ whole genome shotgun (WGS) entry which is preliminary data.</text>
</comment>
<dbReference type="SMART" id="SM00304">
    <property type="entry name" value="HAMP"/>
    <property type="match status" value="1"/>
</dbReference>
<dbReference type="Gene3D" id="3.30.565.10">
    <property type="entry name" value="Histidine kinase-like ATPase, C-terminal domain"/>
    <property type="match status" value="1"/>
</dbReference>
<organism evidence="9 10">
    <name type="scientific">Cohnella xylanilytica</name>
    <dbReference type="NCBI Taxonomy" id="557555"/>
    <lineage>
        <taxon>Bacteria</taxon>
        <taxon>Bacillati</taxon>
        <taxon>Bacillota</taxon>
        <taxon>Bacilli</taxon>
        <taxon>Bacillales</taxon>
        <taxon>Paenibacillaceae</taxon>
        <taxon>Cohnella</taxon>
    </lineage>
</organism>
<feature type="transmembrane region" description="Helical" evidence="7">
    <location>
        <begin position="12"/>
        <end position="36"/>
    </location>
</feature>
<keyword evidence="2" id="KW-1003">Cell membrane</keyword>
<dbReference type="GO" id="GO:0005886">
    <property type="term" value="C:plasma membrane"/>
    <property type="evidence" value="ECO:0007669"/>
    <property type="project" value="UniProtKB-SubCell"/>
</dbReference>
<dbReference type="SUPFAM" id="SSF55874">
    <property type="entry name" value="ATPase domain of HSP90 chaperone/DNA topoisomerase II/histidine kinase"/>
    <property type="match status" value="1"/>
</dbReference>
<comment type="subcellular location">
    <subcellularLocation>
        <location evidence="1">Cell membrane</location>
        <topology evidence="1">Multi-pass membrane protein</topology>
    </subcellularLocation>
</comment>
<evidence type="ECO:0000256" key="4">
    <source>
        <dbReference type="ARBA" id="ARBA00022679"/>
    </source>
</evidence>
<dbReference type="Gene3D" id="6.10.340.10">
    <property type="match status" value="1"/>
</dbReference>
<dbReference type="SUPFAM" id="SSF158472">
    <property type="entry name" value="HAMP domain-like"/>
    <property type="match status" value="1"/>
</dbReference>
<evidence type="ECO:0000256" key="3">
    <source>
        <dbReference type="ARBA" id="ARBA00022553"/>
    </source>
</evidence>
<evidence type="ECO:0000313" key="9">
    <source>
        <dbReference type="EMBL" id="MBB6692061.1"/>
    </source>
</evidence>
<keyword evidence="3" id="KW-0597">Phosphoprotein</keyword>
<evidence type="ECO:0000313" key="10">
    <source>
        <dbReference type="Proteomes" id="UP000553776"/>
    </source>
</evidence>
<accession>A0A841U1R5</accession>
<keyword evidence="5 9" id="KW-0418">Kinase</keyword>
<dbReference type="InterPro" id="IPR003594">
    <property type="entry name" value="HATPase_dom"/>
</dbReference>
<keyword evidence="7" id="KW-0812">Transmembrane</keyword>
<proteinExistence type="predicted"/>
<dbReference type="GO" id="GO:0000155">
    <property type="term" value="F:phosphorelay sensor kinase activity"/>
    <property type="evidence" value="ECO:0007669"/>
    <property type="project" value="InterPro"/>
</dbReference>
<dbReference type="EMBL" id="JACJVR010000045">
    <property type="protein sequence ID" value="MBB6692061.1"/>
    <property type="molecule type" value="Genomic_DNA"/>
</dbReference>
<evidence type="ECO:0000256" key="5">
    <source>
        <dbReference type="ARBA" id="ARBA00022777"/>
    </source>
</evidence>
<dbReference type="PROSITE" id="PS50885">
    <property type="entry name" value="HAMP"/>
    <property type="match status" value="1"/>
</dbReference>
<reference evidence="9 10" key="1">
    <citation type="submission" date="2020-08" db="EMBL/GenBank/DDBJ databases">
        <title>Cohnella phylogeny.</title>
        <authorList>
            <person name="Dunlap C."/>
        </authorList>
    </citation>
    <scope>NUCLEOTIDE SEQUENCE [LARGE SCALE GENOMIC DNA]</scope>
    <source>
        <strain evidence="9 10">DSM 25239</strain>
    </source>
</reference>
<feature type="domain" description="HAMP" evidence="8">
    <location>
        <begin position="311"/>
        <end position="363"/>
    </location>
</feature>
<dbReference type="Pfam" id="PF06580">
    <property type="entry name" value="His_kinase"/>
    <property type="match status" value="1"/>
</dbReference>
<dbReference type="CDD" id="cd06225">
    <property type="entry name" value="HAMP"/>
    <property type="match status" value="1"/>
</dbReference>
<dbReference type="InterPro" id="IPR036890">
    <property type="entry name" value="HATPase_C_sf"/>
</dbReference>
<keyword evidence="10" id="KW-1185">Reference proteome</keyword>
<feature type="transmembrane region" description="Helical" evidence="7">
    <location>
        <begin position="287"/>
        <end position="307"/>
    </location>
</feature>
<dbReference type="PANTHER" id="PTHR34220">
    <property type="entry name" value="SENSOR HISTIDINE KINASE YPDA"/>
    <property type="match status" value="1"/>
</dbReference>
<dbReference type="PANTHER" id="PTHR34220:SF7">
    <property type="entry name" value="SENSOR HISTIDINE KINASE YPDA"/>
    <property type="match status" value="1"/>
</dbReference>
<evidence type="ECO:0000256" key="1">
    <source>
        <dbReference type="ARBA" id="ARBA00004651"/>
    </source>
</evidence>
<dbReference type="InterPro" id="IPR050640">
    <property type="entry name" value="Bact_2-comp_sensor_kinase"/>
</dbReference>
<dbReference type="Pfam" id="PF02518">
    <property type="entry name" value="HATPase_c"/>
    <property type="match status" value="1"/>
</dbReference>
<keyword evidence="7" id="KW-1133">Transmembrane helix</keyword>
<dbReference type="InterPro" id="IPR003660">
    <property type="entry name" value="HAMP_dom"/>
</dbReference>
<evidence type="ECO:0000259" key="8">
    <source>
        <dbReference type="PROSITE" id="PS50885"/>
    </source>
</evidence>
<evidence type="ECO:0000256" key="6">
    <source>
        <dbReference type="ARBA" id="ARBA00023136"/>
    </source>
</evidence>
<keyword evidence="4" id="KW-0808">Transferase</keyword>
<keyword evidence="6 7" id="KW-0472">Membrane</keyword>
<dbReference type="Proteomes" id="UP000553776">
    <property type="component" value="Unassembled WGS sequence"/>
</dbReference>
<evidence type="ECO:0000256" key="7">
    <source>
        <dbReference type="SAM" id="Phobius"/>
    </source>
</evidence>
<dbReference type="RefSeq" id="WP_185136051.1">
    <property type="nucleotide sequence ID" value="NZ_BORM01000013.1"/>
</dbReference>
<dbReference type="InterPro" id="IPR010559">
    <property type="entry name" value="Sig_transdc_His_kin_internal"/>
</dbReference>
<name>A0A841U1R5_9BACL</name>
<gene>
    <name evidence="9" type="ORF">H7B90_11685</name>
</gene>
<protein>
    <submittedName>
        <fullName evidence="9">Histidine kinase</fullName>
    </submittedName>
</protein>